<protein>
    <submittedName>
        <fullName evidence="2">Uncharacterized protein</fullName>
    </submittedName>
</protein>
<proteinExistence type="predicted"/>
<evidence type="ECO:0000313" key="1">
    <source>
        <dbReference type="Proteomes" id="UP000887576"/>
    </source>
</evidence>
<name>A0AC34R6M5_9BILA</name>
<dbReference type="Proteomes" id="UP000887576">
    <property type="component" value="Unplaced"/>
</dbReference>
<dbReference type="WBParaSite" id="JU765_v2.g4022.t1">
    <property type="protein sequence ID" value="JU765_v2.g4022.t1"/>
    <property type="gene ID" value="JU765_v2.g4022"/>
</dbReference>
<reference evidence="2" key="1">
    <citation type="submission" date="2022-11" db="UniProtKB">
        <authorList>
            <consortium name="WormBaseParasite"/>
        </authorList>
    </citation>
    <scope>IDENTIFICATION</scope>
</reference>
<sequence>MSKSDIDELRERWDDLTSFVGENTKEKWWKIIFDSYSTRPFYNLKHLIQMFLLYDQYKDQLKDRYAMAFAVFFKHIDYDPRVSDSAEKSAQKLHEFCQETTLDQENYIADLIIQSGSNCTEAHLGENYGGDDLHFLIDFDFAFLGENEELYKKHSEAIRKEHSHLTDSEYKETRLKLLRLFLQIPNIYATKEFREKYEKQARTNINNEITTLSN</sequence>
<organism evidence="1 2">
    <name type="scientific">Panagrolaimus sp. JU765</name>
    <dbReference type="NCBI Taxonomy" id="591449"/>
    <lineage>
        <taxon>Eukaryota</taxon>
        <taxon>Metazoa</taxon>
        <taxon>Ecdysozoa</taxon>
        <taxon>Nematoda</taxon>
        <taxon>Chromadorea</taxon>
        <taxon>Rhabditida</taxon>
        <taxon>Tylenchina</taxon>
        <taxon>Panagrolaimomorpha</taxon>
        <taxon>Panagrolaimoidea</taxon>
        <taxon>Panagrolaimidae</taxon>
        <taxon>Panagrolaimus</taxon>
    </lineage>
</organism>
<accession>A0AC34R6M5</accession>
<evidence type="ECO:0000313" key="2">
    <source>
        <dbReference type="WBParaSite" id="JU765_v2.g4022.t1"/>
    </source>
</evidence>